<evidence type="ECO:0000256" key="8">
    <source>
        <dbReference type="ARBA" id="ARBA00022759"/>
    </source>
</evidence>
<evidence type="ECO:0000259" key="11">
    <source>
        <dbReference type="PROSITE" id="PS50879"/>
    </source>
</evidence>
<dbReference type="Gene3D" id="3.30.420.10">
    <property type="entry name" value="Ribonuclease H-like superfamily/Ribonuclease H"/>
    <property type="match status" value="1"/>
</dbReference>
<dbReference type="AlphaFoldDB" id="A0A7W6HYM6"/>
<dbReference type="Pfam" id="PF00075">
    <property type="entry name" value="RNase_H"/>
    <property type="match status" value="1"/>
</dbReference>
<evidence type="ECO:0000313" key="12">
    <source>
        <dbReference type="EMBL" id="MBB4027418.1"/>
    </source>
</evidence>
<comment type="caution">
    <text evidence="12">The sequence shown here is derived from an EMBL/GenBank/DDBJ whole genome shotgun (WGS) entry which is preliminary data.</text>
</comment>
<comment type="cofactor">
    <cofactor evidence="2">
        <name>Mg(2+)</name>
        <dbReference type="ChEBI" id="CHEBI:18420"/>
    </cofactor>
</comment>
<name>A0A7W6HYM6_9BACT</name>
<dbReference type="SUPFAM" id="SSF53098">
    <property type="entry name" value="Ribonuclease H-like"/>
    <property type="match status" value="1"/>
</dbReference>
<evidence type="ECO:0000256" key="7">
    <source>
        <dbReference type="ARBA" id="ARBA00022723"/>
    </source>
</evidence>
<dbReference type="PROSITE" id="PS50879">
    <property type="entry name" value="RNASE_H_1"/>
    <property type="match status" value="1"/>
</dbReference>
<proteinExistence type="inferred from homology"/>
<dbReference type="GO" id="GO:0004523">
    <property type="term" value="F:RNA-DNA hybrid ribonuclease activity"/>
    <property type="evidence" value="ECO:0007669"/>
    <property type="project" value="UniProtKB-EC"/>
</dbReference>
<dbReference type="InterPro" id="IPR022892">
    <property type="entry name" value="RNaseHI"/>
</dbReference>
<dbReference type="GO" id="GO:0046872">
    <property type="term" value="F:metal ion binding"/>
    <property type="evidence" value="ECO:0007669"/>
    <property type="project" value="UniProtKB-KW"/>
</dbReference>
<dbReference type="InterPro" id="IPR050092">
    <property type="entry name" value="RNase_H"/>
</dbReference>
<evidence type="ECO:0000256" key="9">
    <source>
        <dbReference type="ARBA" id="ARBA00022801"/>
    </source>
</evidence>
<dbReference type="EC" id="3.1.26.4" evidence="5"/>
<evidence type="ECO:0000256" key="1">
    <source>
        <dbReference type="ARBA" id="ARBA00000077"/>
    </source>
</evidence>
<feature type="domain" description="RNase H type-1" evidence="11">
    <location>
        <begin position="24"/>
        <end position="162"/>
    </location>
</feature>
<evidence type="ECO:0000256" key="4">
    <source>
        <dbReference type="ARBA" id="ARBA00011245"/>
    </source>
</evidence>
<reference evidence="12 13" key="1">
    <citation type="submission" date="2020-08" db="EMBL/GenBank/DDBJ databases">
        <title>Genomic Encyclopedia of Type Strains, Phase IV (KMG-IV): sequencing the most valuable type-strain genomes for metagenomic binning, comparative biology and taxonomic classification.</title>
        <authorList>
            <person name="Goeker M."/>
        </authorList>
    </citation>
    <scope>NUCLEOTIDE SEQUENCE [LARGE SCALE GENOMIC DNA]</scope>
    <source>
        <strain evidence="12 13">DSM 105721</strain>
    </source>
</reference>
<dbReference type="InterPro" id="IPR012337">
    <property type="entry name" value="RNaseH-like_sf"/>
</dbReference>
<dbReference type="InterPro" id="IPR036397">
    <property type="entry name" value="RNaseH_sf"/>
</dbReference>
<dbReference type="PANTHER" id="PTHR10642:SF26">
    <property type="entry name" value="RIBONUCLEASE H1"/>
    <property type="match status" value="1"/>
</dbReference>
<evidence type="ECO:0000256" key="5">
    <source>
        <dbReference type="ARBA" id="ARBA00012180"/>
    </source>
</evidence>
<keyword evidence="10" id="KW-0460">Magnesium</keyword>
<evidence type="ECO:0000256" key="6">
    <source>
        <dbReference type="ARBA" id="ARBA00022722"/>
    </source>
</evidence>
<dbReference type="InterPro" id="IPR002156">
    <property type="entry name" value="RNaseH_domain"/>
</dbReference>
<keyword evidence="13" id="KW-1185">Reference proteome</keyword>
<dbReference type="PANTHER" id="PTHR10642">
    <property type="entry name" value="RIBONUCLEASE H1"/>
    <property type="match status" value="1"/>
</dbReference>
<dbReference type="NCBIfam" id="NF001236">
    <property type="entry name" value="PRK00203.1"/>
    <property type="match status" value="1"/>
</dbReference>
<dbReference type="CDD" id="cd09278">
    <property type="entry name" value="RNase_HI_prokaryote_like"/>
    <property type="match status" value="1"/>
</dbReference>
<comment type="subunit">
    <text evidence="4">Monomer.</text>
</comment>
<keyword evidence="6" id="KW-0540">Nuclease</keyword>
<accession>A0A7W6HYM6</accession>
<keyword evidence="9 12" id="KW-0378">Hydrolase</keyword>
<dbReference type="EMBL" id="JACIES010000009">
    <property type="protein sequence ID" value="MBB4027418.1"/>
    <property type="molecule type" value="Genomic_DNA"/>
</dbReference>
<keyword evidence="7" id="KW-0479">Metal-binding</keyword>
<evidence type="ECO:0000256" key="3">
    <source>
        <dbReference type="ARBA" id="ARBA00005300"/>
    </source>
</evidence>
<dbReference type="GO" id="GO:0043137">
    <property type="term" value="P:DNA replication, removal of RNA primer"/>
    <property type="evidence" value="ECO:0007669"/>
    <property type="project" value="TreeGrafter"/>
</dbReference>
<protein>
    <recommendedName>
        <fullName evidence="5">ribonuclease H</fullName>
        <ecNumber evidence="5">3.1.26.4</ecNumber>
    </recommendedName>
</protein>
<evidence type="ECO:0000256" key="2">
    <source>
        <dbReference type="ARBA" id="ARBA00001946"/>
    </source>
</evidence>
<gene>
    <name evidence="12" type="ORF">GGR14_003228</name>
</gene>
<evidence type="ECO:0000256" key="10">
    <source>
        <dbReference type="ARBA" id="ARBA00022842"/>
    </source>
</evidence>
<comment type="similarity">
    <text evidence="3">Belongs to the RNase H family.</text>
</comment>
<dbReference type="GO" id="GO:0003676">
    <property type="term" value="F:nucleic acid binding"/>
    <property type="evidence" value="ECO:0007669"/>
    <property type="project" value="InterPro"/>
</dbReference>
<evidence type="ECO:0000313" key="13">
    <source>
        <dbReference type="Proteomes" id="UP000546007"/>
    </source>
</evidence>
<keyword evidence="8" id="KW-0255">Endonuclease</keyword>
<sequence>MFPRYKYTNILTKYLLLHRKNEYMSHNITIYTDGAASGNPGPGGYGVVLMAGPHRKELSEGFRRTTNNRMELLAVIIGLAALRFEGSNVTIYSDSKYVVDAVEKGWVFGWEKTGFKKKKNPDLWRQFLALYRKHRVKFIWVKGHANIPENERCDQLAVAAYKAPNLQIDEYYEAEQNSDEQLFSE</sequence>
<dbReference type="Proteomes" id="UP000546007">
    <property type="component" value="Unassembled WGS sequence"/>
</dbReference>
<comment type="catalytic activity">
    <reaction evidence="1">
        <text>Endonucleolytic cleavage to 5'-phosphomonoester.</text>
        <dbReference type="EC" id="3.1.26.4"/>
    </reaction>
</comment>
<organism evidence="12 13">
    <name type="scientific">Butyricimonas faecihominis</name>
    <dbReference type="NCBI Taxonomy" id="1472416"/>
    <lineage>
        <taxon>Bacteria</taxon>
        <taxon>Pseudomonadati</taxon>
        <taxon>Bacteroidota</taxon>
        <taxon>Bacteroidia</taxon>
        <taxon>Bacteroidales</taxon>
        <taxon>Odoribacteraceae</taxon>
        <taxon>Butyricimonas</taxon>
    </lineage>
</organism>